<dbReference type="PANTHER" id="PTHR38849">
    <property type="entry name" value="SMALL SECRETED PROTEIN"/>
    <property type="match status" value="1"/>
</dbReference>
<dbReference type="PANTHER" id="PTHR38849:SF1">
    <property type="entry name" value="SMALL SECRETED PROTEIN"/>
    <property type="match status" value="1"/>
</dbReference>
<evidence type="ECO:0000313" key="2">
    <source>
        <dbReference type="EMBL" id="KAK0633055.1"/>
    </source>
</evidence>
<evidence type="ECO:0000313" key="3">
    <source>
        <dbReference type="Proteomes" id="UP001175000"/>
    </source>
</evidence>
<name>A0AA39XG52_9PEZI</name>
<proteinExistence type="predicted"/>
<dbReference type="EMBL" id="JAULSU010000001">
    <property type="protein sequence ID" value="KAK0633055.1"/>
    <property type="molecule type" value="Genomic_DNA"/>
</dbReference>
<feature type="signal peptide" evidence="1">
    <location>
        <begin position="1"/>
        <end position="17"/>
    </location>
</feature>
<keyword evidence="1" id="KW-0732">Signal</keyword>
<reference evidence="2" key="1">
    <citation type="submission" date="2023-06" db="EMBL/GenBank/DDBJ databases">
        <title>Genome-scale phylogeny and comparative genomics of the fungal order Sordariales.</title>
        <authorList>
            <consortium name="Lawrence Berkeley National Laboratory"/>
            <person name="Hensen N."/>
            <person name="Bonometti L."/>
            <person name="Westerberg I."/>
            <person name="Brannstrom I.O."/>
            <person name="Guillou S."/>
            <person name="Cros-Aarteil S."/>
            <person name="Calhoun S."/>
            <person name="Haridas S."/>
            <person name="Kuo A."/>
            <person name="Mondo S."/>
            <person name="Pangilinan J."/>
            <person name="Riley R."/>
            <person name="Labutti K."/>
            <person name="Andreopoulos B."/>
            <person name="Lipzen A."/>
            <person name="Chen C."/>
            <person name="Yanf M."/>
            <person name="Daum C."/>
            <person name="Ng V."/>
            <person name="Clum A."/>
            <person name="Steindorff A."/>
            <person name="Ohm R."/>
            <person name="Martin F."/>
            <person name="Silar P."/>
            <person name="Natvig D."/>
            <person name="Lalanne C."/>
            <person name="Gautier V."/>
            <person name="Ament-Velasquez S.L."/>
            <person name="Kruys A."/>
            <person name="Hutchinson M.I."/>
            <person name="Powell A.J."/>
            <person name="Barry K."/>
            <person name="Miller A.N."/>
            <person name="Grigoriev I.V."/>
            <person name="Debuchy R."/>
            <person name="Gladieux P."/>
            <person name="Thoren M.H."/>
            <person name="Johannesson H."/>
        </authorList>
    </citation>
    <scope>NUCLEOTIDE SEQUENCE</scope>
    <source>
        <strain evidence="2">CBS 606.72</strain>
    </source>
</reference>
<dbReference type="AlphaFoldDB" id="A0AA39XG52"/>
<accession>A0AA39XG52</accession>
<evidence type="ECO:0000256" key="1">
    <source>
        <dbReference type="SAM" id="SignalP"/>
    </source>
</evidence>
<protein>
    <recommendedName>
        <fullName evidence="4">Small secreted protein</fullName>
    </recommendedName>
</protein>
<evidence type="ECO:0008006" key="4">
    <source>
        <dbReference type="Google" id="ProtNLM"/>
    </source>
</evidence>
<sequence>MYLNTVVLFSLVASALALPSGTNNRVERRAVLSQRTYAQFQVSNGVGGNALEEVFQKFPIDESSLATIDPEDLALIKVAGETAEQAEVGTGGFNEAIDTAGGKNTPAGEALQVGKIKNKVLKLQLSVLRLGAEVASGRTDRVAKLEEQRTKLAKNVELDREAAGQRSTAVNFRG</sequence>
<gene>
    <name evidence="2" type="ORF">B0T14DRAFT_51915</name>
</gene>
<organism evidence="2 3">
    <name type="scientific">Immersiella caudata</name>
    <dbReference type="NCBI Taxonomy" id="314043"/>
    <lineage>
        <taxon>Eukaryota</taxon>
        <taxon>Fungi</taxon>
        <taxon>Dikarya</taxon>
        <taxon>Ascomycota</taxon>
        <taxon>Pezizomycotina</taxon>
        <taxon>Sordariomycetes</taxon>
        <taxon>Sordariomycetidae</taxon>
        <taxon>Sordariales</taxon>
        <taxon>Lasiosphaeriaceae</taxon>
        <taxon>Immersiella</taxon>
    </lineage>
</organism>
<comment type="caution">
    <text evidence="2">The sequence shown here is derived from an EMBL/GenBank/DDBJ whole genome shotgun (WGS) entry which is preliminary data.</text>
</comment>
<dbReference type="Proteomes" id="UP001175000">
    <property type="component" value="Unassembled WGS sequence"/>
</dbReference>
<keyword evidence="3" id="KW-1185">Reference proteome</keyword>
<feature type="chain" id="PRO_5041217905" description="Small secreted protein" evidence="1">
    <location>
        <begin position="18"/>
        <end position="174"/>
    </location>
</feature>